<comment type="function">
    <text evidence="10">Pyrophosphatase that catalyzes the hydrolysis of nucleoside triphosphates to their monophosphate derivatives, with a high preference for the non-canonical purine nucleotides XTP (xanthosine triphosphate), dITP (deoxyinosine triphosphate) and ITP. Seems to function as a house-cleaning enzyme that removes non-canonical purine nucleotides from the nucleotide pool, thus preventing their incorporation into DNA/RNA and avoiding chromosomal lesions.</text>
</comment>
<dbReference type="EMBL" id="DVHB01000044">
    <property type="protein sequence ID" value="HIR39174.1"/>
    <property type="molecule type" value="Genomic_DNA"/>
</dbReference>
<comment type="catalytic activity">
    <reaction evidence="9 10">
        <text>XTP + H2O = XMP + diphosphate + H(+)</text>
        <dbReference type="Rhea" id="RHEA:28610"/>
        <dbReference type="ChEBI" id="CHEBI:15377"/>
        <dbReference type="ChEBI" id="CHEBI:15378"/>
        <dbReference type="ChEBI" id="CHEBI:33019"/>
        <dbReference type="ChEBI" id="CHEBI:57464"/>
        <dbReference type="ChEBI" id="CHEBI:61314"/>
        <dbReference type="EC" id="3.6.1.66"/>
    </reaction>
</comment>
<keyword evidence="4 10" id="KW-0547">Nucleotide-binding</keyword>
<reference evidence="12" key="1">
    <citation type="submission" date="2020-10" db="EMBL/GenBank/DDBJ databases">
        <authorList>
            <person name="Gilroy R."/>
        </authorList>
    </citation>
    <scope>NUCLEOTIDE SEQUENCE</scope>
    <source>
        <strain evidence="12">ChiW25-3613</strain>
    </source>
</reference>
<evidence type="ECO:0000256" key="1">
    <source>
        <dbReference type="ARBA" id="ARBA00008023"/>
    </source>
</evidence>
<dbReference type="GO" id="GO:0046872">
    <property type="term" value="F:metal ion binding"/>
    <property type="evidence" value="ECO:0007669"/>
    <property type="project" value="UniProtKB-KW"/>
</dbReference>
<evidence type="ECO:0000313" key="13">
    <source>
        <dbReference type="Proteomes" id="UP000824179"/>
    </source>
</evidence>
<protein>
    <recommendedName>
        <fullName evidence="10">dITP/XTP pyrophosphatase</fullName>
        <ecNumber evidence="10">3.6.1.66</ecNumber>
    </recommendedName>
    <alternativeName>
        <fullName evidence="10">Non-canonical purine NTP pyrophosphatase</fullName>
    </alternativeName>
    <alternativeName>
        <fullName evidence="10">Non-standard purine NTP pyrophosphatase</fullName>
    </alternativeName>
    <alternativeName>
        <fullName evidence="10">Nucleoside-triphosphate diphosphatase</fullName>
    </alternativeName>
    <alternativeName>
        <fullName evidence="10">Nucleoside-triphosphate pyrophosphatase</fullName>
        <shortName evidence="10">NTPase</shortName>
    </alternativeName>
</protein>
<dbReference type="EC" id="3.6.1.66" evidence="10"/>
<dbReference type="HAMAP" id="MF_01405">
    <property type="entry name" value="Non_canon_purine_NTPase"/>
    <property type="match status" value="1"/>
</dbReference>
<comment type="catalytic activity">
    <reaction evidence="8 10">
        <text>dITP + H2O = dIMP + diphosphate + H(+)</text>
        <dbReference type="Rhea" id="RHEA:28342"/>
        <dbReference type="ChEBI" id="CHEBI:15377"/>
        <dbReference type="ChEBI" id="CHEBI:15378"/>
        <dbReference type="ChEBI" id="CHEBI:33019"/>
        <dbReference type="ChEBI" id="CHEBI:61194"/>
        <dbReference type="ChEBI" id="CHEBI:61382"/>
        <dbReference type="EC" id="3.6.1.66"/>
    </reaction>
</comment>
<dbReference type="GO" id="GO:0035870">
    <property type="term" value="F:dITP diphosphatase activity"/>
    <property type="evidence" value="ECO:0007669"/>
    <property type="project" value="UniProtKB-UniRule"/>
</dbReference>
<evidence type="ECO:0000256" key="7">
    <source>
        <dbReference type="ARBA" id="ARBA00023080"/>
    </source>
</evidence>
<comment type="subunit">
    <text evidence="2 10">Homodimer.</text>
</comment>
<dbReference type="GO" id="GO:0005829">
    <property type="term" value="C:cytosol"/>
    <property type="evidence" value="ECO:0007669"/>
    <property type="project" value="TreeGrafter"/>
</dbReference>
<comment type="catalytic activity">
    <reaction evidence="10">
        <text>ITP + H2O = IMP + diphosphate + H(+)</text>
        <dbReference type="Rhea" id="RHEA:29399"/>
        <dbReference type="ChEBI" id="CHEBI:15377"/>
        <dbReference type="ChEBI" id="CHEBI:15378"/>
        <dbReference type="ChEBI" id="CHEBI:33019"/>
        <dbReference type="ChEBI" id="CHEBI:58053"/>
        <dbReference type="ChEBI" id="CHEBI:61402"/>
        <dbReference type="EC" id="3.6.1.66"/>
    </reaction>
</comment>
<evidence type="ECO:0000256" key="6">
    <source>
        <dbReference type="ARBA" id="ARBA00022842"/>
    </source>
</evidence>
<evidence type="ECO:0000256" key="11">
    <source>
        <dbReference type="RuleBase" id="RU003781"/>
    </source>
</evidence>
<gene>
    <name evidence="12" type="primary">rdgB</name>
    <name evidence="12" type="ORF">IAB90_02215</name>
</gene>
<sequence length="192" mass="21020">MQLAKLIAASGNEGKIKEIVKIFKGVEIIPMHDAGFEGDIEENGQSFRENAYIKAKAVCDKLGLPALADDSGLCVDYLGGAPGIFSARFSGEGPAANRALLLEKLRGAHDRRAHFECAVCLCLPDGRKLFGVGQTFGSILEEERGKHGFGYDCLFYSDDLKKSFGEASAREKNKVSHRARALYDLMERLKTF</sequence>
<accession>A0A9D1AHC6</accession>
<dbReference type="NCBIfam" id="TIGR00042">
    <property type="entry name" value="RdgB/HAM1 family non-canonical purine NTP pyrophosphatase"/>
    <property type="match status" value="1"/>
</dbReference>
<proteinExistence type="inferred from homology"/>
<evidence type="ECO:0000256" key="10">
    <source>
        <dbReference type="HAMAP-Rule" id="MF_01405"/>
    </source>
</evidence>
<evidence type="ECO:0000256" key="8">
    <source>
        <dbReference type="ARBA" id="ARBA00051875"/>
    </source>
</evidence>
<evidence type="ECO:0000256" key="2">
    <source>
        <dbReference type="ARBA" id="ARBA00011738"/>
    </source>
</evidence>
<evidence type="ECO:0000256" key="3">
    <source>
        <dbReference type="ARBA" id="ARBA00022723"/>
    </source>
</evidence>
<feature type="binding site" evidence="10">
    <location>
        <position position="41"/>
    </location>
    <ligand>
        <name>Mg(2+)</name>
        <dbReference type="ChEBI" id="CHEBI:18420"/>
    </ligand>
</feature>
<keyword evidence="5 10" id="KW-0378">Hydrolase</keyword>
<dbReference type="GO" id="GO:0017111">
    <property type="term" value="F:ribonucleoside triphosphate phosphatase activity"/>
    <property type="evidence" value="ECO:0007669"/>
    <property type="project" value="InterPro"/>
</dbReference>
<feature type="binding site" evidence="10">
    <location>
        <begin position="177"/>
        <end position="178"/>
    </location>
    <ligand>
        <name>substrate</name>
    </ligand>
</feature>
<dbReference type="Proteomes" id="UP000824179">
    <property type="component" value="Unassembled WGS sequence"/>
</dbReference>
<reference evidence="12" key="2">
    <citation type="journal article" date="2021" name="PeerJ">
        <title>Extensive microbial diversity within the chicken gut microbiome revealed by metagenomics and culture.</title>
        <authorList>
            <person name="Gilroy R."/>
            <person name="Ravi A."/>
            <person name="Getino M."/>
            <person name="Pursley I."/>
            <person name="Horton D.L."/>
            <person name="Alikhan N.F."/>
            <person name="Baker D."/>
            <person name="Gharbi K."/>
            <person name="Hall N."/>
            <person name="Watson M."/>
            <person name="Adriaenssens E.M."/>
            <person name="Foster-Nyarko E."/>
            <person name="Jarju S."/>
            <person name="Secka A."/>
            <person name="Antonio M."/>
            <person name="Oren A."/>
            <person name="Chaudhuri R.R."/>
            <person name="La Ragione R."/>
            <person name="Hildebrand F."/>
            <person name="Pallen M.J."/>
        </authorList>
    </citation>
    <scope>NUCLEOTIDE SEQUENCE</scope>
    <source>
        <strain evidence="12">ChiW25-3613</strain>
    </source>
</reference>
<dbReference type="Pfam" id="PF01725">
    <property type="entry name" value="Ham1p_like"/>
    <property type="match status" value="1"/>
</dbReference>
<keyword evidence="6 10" id="KW-0460">Magnesium</keyword>
<keyword evidence="3 10" id="KW-0479">Metal-binding</keyword>
<dbReference type="FunFam" id="3.90.950.10:FF:000001">
    <property type="entry name" value="dITP/XTP pyrophosphatase"/>
    <property type="match status" value="1"/>
</dbReference>
<dbReference type="GO" id="GO:0009146">
    <property type="term" value="P:purine nucleoside triphosphate catabolic process"/>
    <property type="evidence" value="ECO:0007669"/>
    <property type="project" value="UniProtKB-UniRule"/>
</dbReference>
<feature type="binding site" evidence="10">
    <location>
        <position position="71"/>
    </location>
    <ligand>
        <name>substrate</name>
    </ligand>
</feature>
<feature type="binding site" evidence="10">
    <location>
        <begin position="149"/>
        <end position="152"/>
    </location>
    <ligand>
        <name>substrate</name>
    </ligand>
</feature>
<evidence type="ECO:0000313" key="12">
    <source>
        <dbReference type="EMBL" id="HIR39174.1"/>
    </source>
</evidence>
<comment type="cofactor">
    <cofactor evidence="10">
        <name>Mg(2+)</name>
        <dbReference type="ChEBI" id="CHEBI:18420"/>
    </cofactor>
    <text evidence="10">Binds 1 Mg(2+) ion per subunit.</text>
</comment>
<dbReference type="GO" id="GO:0000166">
    <property type="term" value="F:nucleotide binding"/>
    <property type="evidence" value="ECO:0007669"/>
    <property type="project" value="UniProtKB-KW"/>
</dbReference>
<comment type="caution">
    <text evidence="12">The sequence shown here is derived from an EMBL/GenBank/DDBJ whole genome shotgun (WGS) entry which is preliminary data.</text>
</comment>
<dbReference type="GO" id="GO:0036222">
    <property type="term" value="F:XTP diphosphatase activity"/>
    <property type="evidence" value="ECO:0007669"/>
    <property type="project" value="UniProtKB-UniRule"/>
</dbReference>
<dbReference type="AlphaFoldDB" id="A0A9D1AHC6"/>
<dbReference type="InterPro" id="IPR020922">
    <property type="entry name" value="dITP/XTP_pyrophosphatase"/>
</dbReference>
<dbReference type="InterPro" id="IPR002637">
    <property type="entry name" value="RdgB/HAM1"/>
</dbReference>
<dbReference type="Gene3D" id="3.90.950.10">
    <property type="match status" value="1"/>
</dbReference>
<dbReference type="PANTHER" id="PTHR11067">
    <property type="entry name" value="INOSINE TRIPHOSPHATE PYROPHOSPHATASE/HAM1 PROTEIN"/>
    <property type="match status" value="1"/>
</dbReference>
<dbReference type="SUPFAM" id="SSF52972">
    <property type="entry name" value="ITPase-like"/>
    <property type="match status" value="1"/>
</dbReference>
<evidence type="ECO:0000256" key="9">
    <source>
        <dbReference type="ARBA" id="ARBA00052017"/>
    </source>
</evidence>
<feature type="binding site" evidence="10">
    <location>
        <position position="172"/>
    </location>
    <ligand>
        <name>substrate</name>
    </ligand>
</feature>
<name>A0A9D1AHC6_9FIRM</name>
<dbReference type="CDD" id="cd00515">
    <property type="entry name" value="HAM1"/>
    <property type="match status" value="1"/>
</dbReference>
<feature type="active site" description="Proton acceptor" evidence="10">
    <location>
        <position position="70"/>
    </location>
</feature>
<evidence type="ECO:0000256" key="4">
    <source>
        <dbReference type="ARBA" id="ARBA00022741"/>
    </source>
</evidence>
<feature type="binding site" evidence="10">
    <location>
        <begin position="10"/>
        <end position="15"/>
    </location>
    <ligand>
        <name>substrate</name>
    </ligand>
</feature>
<organism evidence="12 13">
    <name type="scientific">Candidatus Coproplasma stercoripullorum</name>
    <dbReference type="NCBI Taxonomy" id="2840751"/>
    <lineage>
        <taxon>Bacteria</taxon>
        <taxon>Bacillati</taxon>
        <taxon>Bacillota</taxon>
        <taxon>Clostridia</taxon>
        <taxon>Eubacteriales</taxon>
        <taxon>Candidatus Coproplasma</taxon>
    </lineage>
</organism>
<feature type="binding site" evidence="10">
    <location>
        <position position="70"/>
    </location>
    <ligand>
        <name>Mg(2+)</name>
        <dbReference type="ChEBI" id="CHEBI:18420"/>
    </ligand>
</feature>
<dbReference type="GO" id="GO:0036220">
    <property type="term" value="F:ITP diphosphatase activity"/>
    <property type="evidence" value="ECO:0007669"/>
    <property type="project" value="UniProtKB-UniRule"/>
</dbReference>
<dbReference type="GO" id="GO:0009117">
    <property type="term" value="P:nucleotide metabolic process"/>
    <property type="evidence" value="ECO:0007669"/>
    <property type="project" value="UniProtKB-KW"/>
</dbReference>
<keyword evidence="7 10" id="KW-0546">Nucleotide metabolism</keyword>
<dbReference type="PANTHER" id="PTHR11067:SF9">
    <property type="entry name" value="INOSINE TRIPHOSPHATE PYROPHOSPHATASE"/>
    <property type="match status" value="1"/>
</dbReference>
<evidence type="ECO:0000256" key="5">
    <source>
        <dbReference type="ARBA" id="ARBA00022801"/>
    </source>
</evidence>
<comment type="similarity">
    <text evidence="1 10 11">Belongs to the HAM1 NTPase family.</text>
</comment>
<dbReference type="InterPro" id="IPR029001">
    <property type="entry name" value="ITPase-like_fam"/>
</dbReference>